<evidence type="ECO:0000256" key="1">
    <source>
        <dbReference type="ARBA" id="ARBA00010641"/>
    </source>
</evidence>
<evidence type="ECO:0000256" key="3">
    <source>
        <dbReference type="ARBA" id="ARBA00023082"/>
    </source>
</evidence>
<accession>A0A501WSJ4</accession>
<gene>
    <name evidence="7" type="ORF">FJM51_09860</name>
</gene>
<dbReference type="EMBL" id="VFRP01000008">
    <property type="protein sequence ID" value="TPE51064.1"/>
    <property type="molecule type" value="Genomic_DNA"/>
</dbReference>
<dbReference type="NCBIfam" id="TIGR02937">
    <property type="entry name" value="sigma70-ECF"/>
    <property type="match status" value="1"/>
</dbReference>
<keyword evidence="4" id="KW-0804">Transcription</keyword>
<proteinExistence type="inferred from homology"/>
<reference evidence="7 8" key="1">
    <citation type="submission" date="2019-06" db="EMBL/GenBank/DDBJ databases">
        <title>A novel bacterium of genus Amaricoccus, isolated from marine sediment.</title>
        <authorList>
            <person name="Huang H."/>
            <person name="Mo K."/>
            <person name="Hu Y."/>
        </authorList>
    </citation>
    <scope>NUCLEOTIDE SEQUENCE [LARGE SCALE GENOMIC DNA]</scope>
    <source>
        <strain evidence="7 8">HB172011</strain>
    </source>
</reference>
<dbReference type="PANTHER" id="PTHR43133:SF25">
    <property type="entry name" value="RNA POLYMERASE SIGMA FACTOR RFAY-RELATED"/>
    <property type="match status" value="1"/>
</dbReference>
<evidence type="ECO:0000256" key="2">
    <source>
        <dbReference type="ARBA" id="ARBA00023015"/>
    </source>
</evidence>
<dbReference type="Gene3D" id="1.10.1740.10">
    <property type="match status" value="1"/>
</dbReference>
<evidence type="ECO:0000313" key="8">
    <source>
        <dbReference type="Proteomes" id="UP000319255"/>
    </source>
</evidence>
<dbReference type="InterPro" id="IPR014284">
    <property type="entry name" value="RNA_pol_sigma-70_dom"/>
</dbReference>
<dbReference type="InterPro" id="IPR013324">
    <property type="entry name" value="RNA_pol_sigma_r3/r4-like"/>
</dbReference>
<dbReference type="InterPro" id="IPR039425">
    <property type="entry name" value="RNA_pol_sigma-70-like"/>
</dbReference>
<keyword evidence="2" id="KW-0805">Transcription regulation</keyword>
<evidence type="ECO:0000313" key="7">
    <source>
        <dbReference type="EMBL" id="TPE51064.1"/>
    </source>
</evidence>
<dbReference type="InterPro" id="IPR036388">
    <property type="entry name" value="WH-like_DNA-bd_sf"/>
</dbReference>
<dbReference type="OrthoDB" id="9803470at2"/>
<name>A0A501WSJ4_9RHOB</name>
<dbReference type="InterPro" id="IPR013249">
    <property type="entry name" value="RNA_pol_sigma70_r4_t2"/>
</dbReference>
<feature type="domain" description="RNA polymerase sigma-70 region 2" evidence="5">
    <location>
        <begin position="2"/>
        <end position="69"/>
    </location>
</feature>
<dbReference type="PANTHER" id="PTHR43133">
    <property type="entry name" value="RNA POLYMERASE ECF-TYPE SIGMA FACTO"/>
    <property type="match status" value="1"/>
</dbReference>
<comment type="caution">
    <text evidence="7">The sequence shown here is derived from an EMBL/GenBank/DDBJ whole genome shotgun (WGS) entry which is preliminary data.</text>
</comment>
<keyword evidence="3" id="KW-0731">Sigma factor</keyword>
<dbReference type="Pfam" id="PF04542">
    <property type="entry name" value="Sigma70_r2"/>
    <property type="match status" value="1"/>
</dbReference>
<dbReference type="Proteomes" id="UP000319255">
    <property type="component" value="Unassembled WGS sequence"/>
</dbReference>
<dbReference type="InterPro" id="IPR013325">
    <property type="entry name" value="RNA_pol_sigma_r2"/>
</dbReference>
<dbReference type="Pfam" id="PF08281">
    <property type="entry name" value="Sigma70_r4_2"/>
    <property type="match status" value="1"/>
</dbReference>
<comment type="similarity">
    <text evidence="1">Belongs to the sigma-70 factor family. ECF subfamily.</text>
</comment>
<dbReference type="Gene3D" id="1.10.10.10">
    <property type="entry name" value="Winged helix-like DNA-binding domain superfamily/Winged helix DNA-binding domain"/>
    <property type="match status" value="1"/>
</dbReference>
<dbReference type="InterPro" id="IPR007627">
    <property type="entry name" value="RNA_pol_sigma70_r2"/>
</dbReference>
<evidence type="ECO:0000259" key="6">
    <source>
        <dbReference type="Pfam" id="PF08281"/>
    </source>
</evidence>
<evidence type="ECO:0000256" key="4">
    <source>
        <dbReference type="ARBA" id="ARBA00023163"/>
    </source>
</evidence>
<protein>
    <submittedName>
        <fullName evidence="7">RNA polymerase sigma factor</fullName>
    </submittedName>
</protein>
<dbReference type="GO" id="GO:0016987">
    <property type="term" value="F:sigma factor activity"/>
    <property type="evidence" value="ECO:0007669"/>
    <property type="project" value="UniProtKB-KW"/>
</dbReference>
<dbReference type="GO" id="GO:0003677">
    <property type="term" value="F:DNA binding"/>
    <property type="evidence" value="ECO:0007669"/>
    <property type="project" value="InterPro"/>
</dbReference>
<dbReference type="GO" id="GO:0006352">
    <property type="term" value="P:DNA-templated transcription initiation"/>
    <property type="evidence" value="ECO:0007669"/>
    <property type="project" value="InterPro"/>
</dbReference>
<dbReference type="AlphaFoldDB" id="A0A501WSJ4"/>
<evidence type="ECO:0000259" key="5">
    <source>
        <dbReference type="Pfam" id="PF04542"/>
    </source>
</evidence>
<dbReference type="SUPFAM" id="SSF88946">
    <property type="entry name" value="Sigma2 domain of RNA polymerase sigma factors"/>
    <property type="match status" value="1"/>
</dbReference>
<keyword evidence="8" id="KW-1185">Reference proteome</keyword>
<sequence length="169" mass="18979">MLRRVSPRLVGYAVALTHDPDLAGDLVQDAIVRAVESRNVPADERAFRAWITRILRNLWIDRCRARRRRADRAEAPAGEVADFPAGFRSEDLILNRIVVREAFGRLSASHREILALIDILGFSYGEAAELLGVRPGTVMSRVSRARRDLLRRLSDEGVVPFPAAARRMP</sequence>
<dbReference type="SUPFAM" id="SSF88659">
    <property type="entry name" value="Sigma3 and sigma4 domains of RNA polymerase sigma factors"/>
    <property type="match status" value="1"/>
</dbReference>
<feature type="domain" description="RNA polymerase sigma factor 70 region 4 type 2" evidence="6">
    <location>
        <begin position="99"/>
        <end position="149"/>
    </location>
</feature>
<organism evidence="7 8">
    <name type="scientific">Amaricoccus solimangrovi</name>
    <dbReference type="NCBI Taxonomy" id="2589815"/>
    <lineage>
        <taxon>Bacteria</taxon>
        <taxon>Pseudomonadati</taxon>
        <taxon>Pseudomonadota</taxon>
        <taxon>Alphaproteobacteria</taxon>
        <taxon>Rhodobacterales</taxon>
        <taxon>Paracoccaceae</taxon>
        <taxon>Amaricoccus</taxon>
    </lineage>
</organism>